<feature type="compositionally biased region" description="Basic and acidic residues" evidence="1">
    <location>
        <begin position="583"/>
        <end position="595"/>
    </location>
</feature>
<feature type="compositionally biased region" description="Basic and acidic residues" evidence="1">
    <location>
        <begin position="720"/>
        <end position="747"/>
    </location>
</feature>
<organism evidence="2 3">
    <name type="scientific">Chrysochloris asiatica</name>
    <name type="common">Cape golden mole</name>
    <dbReference type="NCBI Taxonomy" id="185453"/>
    <lineage>
        <taxon>Eukaryota</taxon>
        <taxon>Metazoa</taxon>
        <taxon>Chordata</taxon>
        <taxon>Craniata</taxon>
        <taxon>Vertebrata</taxon>
        <taxon>Euteleostomi</taxon>
        <taxon>Mammalia</taxon>
        <taxon>Eutheria</taxon>
        <taxon>Afrotheria</taxon>
        <taxon>Chrysochloridae</taxon>
        <taxon>Chrysochlorinae</taxon>
        <taxon>Chrysochloris</taxon>
    </lineage>
</organism>
<feature type="compositionally biased region" description="Low complexity" evidence="1">
    <location>
        <begin position="121"/>
        <end position="132"/>
    </location>
</feature>
<evidence type="ECO:0000256" key="1">
    <source>
        <dbReference type="SAM" id="MobiDB-lite"/>
    </source>
</evidence>
<gene>
    <name evidence="3" type="primary">LOC102822081</name>
</gene>
<feature type="compositionally biased region" description="Basic and acidic residues" evidence="1">
    <location>
        <begin position="48"/>
        <end position="57"/>
    </location>
</feature>
<feature type="region of interest" description="Disordered" evidence="1">
    <location>
        <begin position="448"/>
        <end position="773"/>
    </location>
</feature>
<dbReference type="OrthoDB" id="9834506at2759"/>
<accession>A0A9B0TU29</accession>
<feature type="compositionally biased region" description="Polar residues" evidence="1">
    <location>
        <begin position="31"/>
        <end position="46"/>
    </location>
</feature>
<evidence type="ECO:0000313" key="2">
    <source>
        <dbReference type="Proteomes" id="UP000504623"/>
    </source>
</evidence>
<feature type="compositionally biased region" description="Basic and acidic residues" evidence="1">
    <location>
        <begin position="103"/>
        <end position="118"/>
    </location>
</feature>
<dbReference type="RefSeq" id="XP_006866980.1">
    <property type="nucleotide sequence ID" value="XM_006866918.1"/>
</dbReference>
<feature type="compositionally biased region" description="Polar residues" evidence="1">
    <location>
        <begin position="639"/>
        <end position="648"/>
    </location>
</feature>
<feature type="region of interest" description="Disordered" evidence="1">
    <location>
        <begin position="957"/>
        <end position="990"/>
    </location>
</feature>
<feature type="region of interest" description="Disordered" evidence="1">
    <location>
        <begin position="29"/>
        <end position="166"/>
    </location>
</feature>
<protein>
    <submittedName>
        <fullName evidence="3">Uncharacterized protein LOC102822081</fullName>
    </submittedName>
</protein>
<feature type="compositionally biased region" description="Basic and acidic residues" evidence="1">
    <location>
        <begin position="1025"/>
        <end position="1045"/>
    </location>
</feature>
<proteinExistence type="predicted"/>
<name>A0A9B0TU29_CHRAS</name>
<feature type="compositionally biased region" description="Basic and acidic residues" evidence="1">
    <location>
        <begin position="684"/>
        <end position="693"/>
    </location>
</feature>
<sequence>MEDDTASEILEWGDQRLVLNETDEEVLTPGVENQGQMESENGTQVQELGKRNQREAGENPTETQAYRIENQEQLRCQTDAETQSPKWGNQGEGSSEDATEIQAFERRNKKEATGEGKGDIQTQGLGMQGQTTSKNGEELQIPEREQQEQHRGNIQAEERRKKDQFGGEDAVHFQMAGRQNLGQVKEECLKTQALVWSKQIWVGHETVPEIQTPGWENQNQGQKKKARGKNEMKLRLDIPVGWGNQHPGKGKDAGENPMFWRMKLKEIREEDWVVIQAPWWGTQRTVAGEIDREFDTSCWGDQGQMAAEIWAPEMRNQREGGGEGGAEAWSPEVDNQGQLSGKAAVAIQPPVRSLFRAVSEGQLVDKNGSDMQASRKGSMRGVKGEETQRFEEENQGQLSSEMNGKIHTSKWKNEAPVRSKDGANTQAFEAENWRKLTINMNGEVHLSGWEKEEQTERENNVRLQVPENRSQREAGGENGIETQAPKKENQSQLRSDGDGNAHLSKWKNQEQMRGKNRTEIQAPEKRHQREAGGEDGVETQRFEREKQEQLDGEINEESSSPRMKNWEQAGGEDSAENQASEQRNQREVGNEDNTKIQKLVGDNQTTSLNKVNGPEIWAPGEENQIPLISDGDRDAQLSKWKSQEQMGSENAADSPIKGKRNLRGSGVDDGSEIQASGGVNQGELRSEINREIQTEGQGNQNKVGDKDATEIWDVGSQRKSGAEDAGVPRDRKKNQVREKDAAKENLKADCAGGEGRKPSLAQPTALTSSGNETIERGQAVPMSSLASAPDPEMKHLPQQDEVLLLVNGEEEHLAIWGPVPAREHEPQRGGRNDKDVVLGKASSLTQQPWNLPSSVATLSLPSVCPSLQCGPASQGATAFPGTATALTDLPKGPVLKKSQRLVLESLMRRKIAHLKWGLPKRILESYLLLNFLGSCPLPIAGLRLPGLYTDHKFQGQQKRFGEAQGSRAGLKPPKKPPRVNAPGRKCPKLPTQSRALEKCGPYWTEPLGGPIHLEKPRTTRPPGGARDRKATQGETREAEHDHFEQDILVLTAV</sequence>
<dbReference type="Proteomes" id="UP000504623">
    <property type="component" value="Unplaced"/>
</dbReference>
<dbReference type="AlphaFoldDB" id="A0A9B0TU29"/>
<feature type="region of interest" description="Disordered" evidence="1">
    <location>
        <begin position="1006"/>
        <end position="1046"/>
    </location>
</feature>
<keyword evidence="2" id="KW-1185">Reference proteome</keyword>
<reference evidence="3" key="1">
    <citation type="submission" date="2025-08" db="UniProtKB">
        <authorList>
            <consortium name="RefSeq"/>
        </authorList>
    </citation>
    <scope>IDENTIFICATION</scope>
    <source>
        <tissue evidence="3">Spleen</tissue>
    </source>
</reference>
<dbReference type="PANTHER" id="PTHR22379:SF1">
    <property type="entry name" value="RIKEN CDNA 4930407I10 GENE"/>
    <property type="match status" value="1"/>
</dbReference>
<feature type="compositionally biased region" description="Basic and acidic residues" evidence="1">
    <location>
        <begin position="507"/>
        <end position="549"/>
    </location>
</feature>
<feature type="compositionally biased region" description="Basic and acidic residues" evidence="1">
    <location>
        <begin position="448"/>
        <end position="460"/>
    </location>
</feature>
<feature type="compositionally biased region" description="Basic and acidic residues" evidence="1">
    <location>
        <begin position="382"/>
        <end position="392"/>
    </location>
</feature>
<dbReference type="PANTHER" id="PTHR22379">
    <property type="entry name" value="RIKEN CDNA 4930407I10 GENE"/>
    <property type="match status" value="1"/>
</dbReference>
<feature type="compositionally biased region" description="Polar residues" evidence="1">
    <location>
        <begin position="761"/>
        <end position="772"/>
    </location>
</feature>
<dbReference type="InterPro" id="IPR031715">
    <property type="entry name" value="DUF4727"/>
</dbReference>
<feature type="compositionally biased region" description="Basic and acidic residues" evidence="1">
    <location>
        <begin position="484"/>
        <end position="499"/>
    </location>
</feature>
<feature type="compositionally biased region" description="Basic and acidic residues" evidence="1">
    <location>
        <begin position="411"/>
        <end position="421"/>
    </location>
</feature>
<evidence type="ECO:0000313" key="3">
    <source>
        <dbReference type="RefSeq" id="XP_006866980.1"/>
    </source>
</evidence>
<feature type="compositionally biased region" description="Polar residues" evidence="1">
    <location>
        <begin position="71"/>
        <end position="87"/>
    </location>
</feature>
<feature type="region of interest" description="Disordered" evidence="1">
    <location>
        <begin position="365"/>
        <end position="424"/>
    </location>
</feature>
<dbReference type="GeneID" id="102822081"/>
<feature type="compositionally biased region" description="Basic and acidic residues" evidence="1">
    <location>
        <begin position="135"/>
        <end position="166"/>
    </location>
</feature>